<evidence type="ECO:0000256" key="1">
    <source>
        <dbReference type="ARBA" id="ARBA00008072"/>
    </source>
</evidence>
<accession>A0AAD9SK03</accession>
<evidence type="ECO:0000259" key="3">
    <source>
        <dbReference type="SMART" id="SM00829"/>
    </source>
</evidence>
<gene>
    <name evidence="4" type="ORF">N8I77_006855</name>
</gene>
<keyword evidence="5" id="KW-1185">Reference proteome</keyword>
<dbReference type="EMBL" id="JAUJFL010000003">
    <property type="protein sequence ID" value="KAK2608231.1"/>
    <property type="molecule type" value="Genomic_DNA"/>
</dbReference>
<dbReference type="Gene3D" id="3.40.50.720">
    <property type="entry name" value="NAD(P)-binding Rossmann-like Domain"/>
    <property type="match status" value="1"/>
</dbReference>
<dbReference type="InterPro" id="IPR013154">
    <property type="entry name" value="ADH-like_N"/>
</dbReference>
<keyword evidence="2" id="KW-0560">Oxidoreductase</keyword>
<comment type="similarity">
    <text evidence="1">Belongs to the zinc-containing alcohol dehydrogenase family.</text>
</comment>
<dbReference type="AlphaFoldDB" id="A0AAD9SK03"/>
<dbReference type="PANTHER" id="PTHR45348">
    <property type="entry name" value="HYPOTHETICAL OXIDOREDUCTASE (EUROFUNG)"/>
    <property type="match status" value="1"/>
</dbReference>
<dbReference type="Proteomes" id="UP001265746">
    <property type="component" value="Unassembled WGS sequence"/>
</dbReference>
<dbReference type="InterPro" id="IPR036291">
    <property type="entry name" value="NAD(P)-bd_dom_sf"/>
</dbReference>
<name>A0AAD9SK03_PHOAM</name>
<dbReference type="InterPro" id="IPR047122">
    <property type="entry name" value="Trans-enoyl_RdTase-like"/>
</dbReference>
<dbReference type="GO" id="GO:0016651">
    <property type="term" value="F:oxidoreductase activity, acting on NAD(P)H"/>
    <property type="evidence" value="ECO:0007669"/>
    <property type="project" value="InterPro"/>
</dbReference>
<protein>
    <recommendedName>
        <fullName evidence="3">Enoyl reductase (ER) domain-containing protein</fullName>
    </recommendedName>
</protein>
<dbReference type="Pfam" id="PF08240">
    <property type="entry name" value="ADH_N"/>
    <property type="match status" value="1"/>
</dbReference>
<organism evidence="4 5">
    <name type="scientific">Phomopsis amygdali</name>
    <name type="common">Fusicoccum amygdali</name>
    <dbReference type="NCBI Taxonomy" id="1214568"/>
    <lineage>
        <taxon>Eukaryota</taxon>
        <taxon>Fungi</taxon>
        <taxon>Dikarya</taxon>
        <taxon>Ascomycota</taxon>
        <taxon>Pezizomycotina</taxon>
        <taxon>Sordariomycetes</taxon>
        <taxon>Sordariomycetidae</taxon>
        <taxon>Diaporthales</taxon>
        <taxon>Diaporthaceae</taxon>
        <taxon>Diaporthe</taxon>
    </lineage>
</organism>
<proteinExistence type="inferred from homology"/>
<dbReference type="PANTHER" id="PTHR45348:SF2">
    <property type="entry name" value="ZINC-TYPE ALCOHOL DEHYDROGENASE-LIKE PROTEIN C2E1P3.01"/>
    <property type="match status" value="1"/>
</dbReference>
<reference evidence="4" key="1">
    <citation type="submission" date="2023-06" db="EMBL/GenBank/DDBJ databases">
        <authorList>
            <person name="Noh H."/>
        </authorList>
    </citation>
    <scope>NUCLEOTIDE SEQUENCE</scope>
    <source>
        <strain evidence="4">DUCC20226</strain>
    </source>
</reference>
<dbReference type="CDD" id="cd08249">
    <property type="entry name" value="enoyl_reductase_like"/>
    <property type="match status" value="1"/>
</dbReference>
<dbReference type="SMART" id="SM00829">
    <property type="entry name" value="PKS_ER"/>
    <property type="match status" value="1"/>
</dbReference>
<evidence type="ECO:0000256" key="2">
    <source>
        <dbReference type="ARBA" id="ARBA00023002"/>
    </source>
</evidence>
<evidence type="ECO:0000313" key="4">
    <source>
        <dbReference type="EMBL" id="KAK2608231.1"/>
    </source>
</evidence>
<dbReference type="InterPro" id="IPR020843">
    <property type="entry name" value="ER"/>
</dbReference>
<sequence length="380" mass="40071">MPPSNKAAWLQKPKARLTVSSAPYTQPGPNEIVIRSRAIAVNLCDWAKQDLGDMIFPWVKYPFVLGEDVAGEVVEVGSSVSAFQVGDRVLGHAFGADNKSAGASEGAFQEYVVLQARLVARIPDAVTFERACVLPVCLSTAASGIHCEKYMGLSLPSIQNYSPKEGKKAGKVLVVWGASTAVGMNCVQLGVAAGYTVIATAGKHNFDYVRSLGAHEVFDYRSAGCVGDIIKATQKIGTGCAGAVAIGAWSIIPCIDIVSACCKGTDKKYVAQMSLIGPGPPQPGALNLVSWLAQVSWAWATTLVKKSLKGVKVEFVWGSDLYNDGVAEAVYGDFLPSALAQGRFVPAPEPQIVGHGLDKVQEAFEVGKKGVSAKKIVVTV</sequence>
<feature type="domain" description="Enoyl reductase (ER)" evidence="3">
    <location>
        <begin position="14"/>
        <end position="378"/>
    </location>
</feature>
<evidence type="ECO:0000313" key="5">
    <source>
        <dbReference type="Proteomes" id="UP001265746"/>
    </source>
</evidence>
<comment type="caution">
    <text evidence="4">The sequence shown here is derived from an EMBL/GenBank/DDBJ whole genome shotgun (WGS) entry which is preliminary data.</text>
</comment>
<dbReference type="Gene3D" id="3.90.180.10">
    <property type="entry name" value="Medium-chain alcohol dehydrogenases, catalytic domain"/>
    <property type="match status" value="1"/>
</dbReference>
<dbReference type="SUPFAM" id="SSF51735">
    <property type="entry name" value="NAD(P)-binding Rossmann-fold domains"/>
    <property type="match status" value="1"/>
</dbReference>
<dbReference type="SUPFAM" id="SSF50129">
    <property type="entry name" value="GroES-like"/>
    <property type="match status" value="1"/>
</dbReference>
<dbReference type="InterPro" id="IPR011032">
    <property type="entry name" value="GroES-like_sf"/>
</dbReference>